<evidence type="ECO:0000259" key="8">
    <source>
        <dbReference type="Pfam" id="PF16363"/>
    </source>
</evidence>
<dbReference type="Pfam" id="PF16363">
    <property type="entry name" value="GDP_Man_Dehyd"/>
    <property type="match status" value="1"/>
</dbReference>
<reference evidence="9 10" key="1">
    <citation type="journal article" date="2016" name="Nat. Commun.">
        <title>Thousands of microbial genomes shed light on interconnected biogeochemical processes in an aquifer system.</title>
        <authorList>
            <person name="Anantharaman K."/>
            <person name="Brown C.T."/>
            <person name="Hug L.A."/>
            <person name="Sharon I."/>
            <person name="Castelle C.J."/>
            <person name="Probst A.J."/>
            <person name="Thomas B.C."/>
            <person name="Singh A."/>
            <person name="Wilkins M.J."/>
            <person name="Karaoz U."/>
            <person name="Brodie E.L."/>
            <person name="Williams K.H."/>
            <person name="Hubbard S.S."/>
            <person name="Banfield J.F."/>
        </authorList>
    </citation>
    <scope>NUCLEOTIDE SEQUENCE [LARGE SCALE GENOMIC DNA]</scope>
</reference>
<accession>A0A1G1KTS1</accession>
<gene>
    <name evidence="9" type="ORF">A3G33_03350</name>
</gene>
<comment type="cofactor">
    <cofactor evidence="2 7">
        <name>NAD(+)</name>
        <dbReference type="ChEBI" id="CHEBI:57540"/>
    </cofactor>
</comment>
<dbReference type="InterPro" id="IPR005888">
    <property type="entry name" value="dTDP_Gluc_deHydtase"/>
</dbReference>
<evidence type="ECO:0000256" key="2">
    <source>
        <dbReference type="ARBA" id="ARBA00001911"/>
    </source>
</evidence>
<evidence type="ECO:0000256" key="3">
    <source>
        <dbReference type="ARBA" id="ARBA00008178"/>
    </source>
</evidence>
<dbReference type="GO" id="GO:0009225">
    <property type="term" value="P:nucleotide-sugar metabolic process"/>
    <property type="evidence" value="ECO:0007669"/>
    <property type="project" value="InterPro"/>
</dbReference>
<dbReference type="Gene3D" id="3.40.50.720">
    <property type="entry name" value="NAD(P)-binding Rossmann-like Domain"/>
    <property type="match status" value="1"/>
</dbReference>
<evidence type="ECO:0000256" key="1">
    <source>
        <dbReference type="ARBA" id="ARBA00001539"/>
    </source>
</evidence>
<organism evidence="9 10">
    <name type="scientific">Candidatus Danuiimicrobium aquiferis</name>
    <dbReference type="NCBI Taxonomy" id="1801832"/>
    <lineage>
        <taxon>Bacteria</taxon>
        <taxon>Pseudomonadati</taxon>
        <taxon>Candidatus Omnitrophota</taxon>
        <taxon>Candidatus Danuiimicrobium</taxon>
    </lineage>
</organism>
<protein>
    <recommendedName>
        <fullName evidence="4 7">dTDP-glucose 4,6-dehydratase</fullName>
        <ecNumber evidence="4 7">4.2.1.46</ecNumber>
    </recommendedName>
</protein>
<dbReference type="NCBIfam" id="TIGR01181">
    <property type="entry name" value="dTDP_gluc_dehyt"/>
    <property type="match status" value="1"/>
</dbReference>
<evidence type="ECO:0000313" key="10">
    <source>
        <dbReference type="Proteomes" id="UP000178187"/>
    </source>
</evidence>
<keyword evidence="5" id="KW-0520">NAD</keyword>
<dbReference type="PANTHER" id="PTHR43000">
    <property type="entry name" value="DTDP-D-GLUCOSE 4,6-DEHYDRATASE-RELATED"/>
    <property type="match status" value="1"/>
</dbReference>
<dbReference type="AlphaFoldDB" id="A0A1G1KTS1"/>
<evidence type="ECO:0000256" key="7">
    <source>
        <dbReference type="RuleBase" id="RU004473"/>
    </source>
</evidence>
<dbReference type="FunFam" id="3.40.50.720:FF:000304">
    <property type="entry name" value="UDP-glucose 4,6-dehydratase"/>
    <property type="match status" value="1"/>
</dbReference>
<dbReference type="CDD" id="cd05246">
    <property type="entry name" value="dTDP_GD_SDR_e"/>
    <property type="match status" value="1"/>
</dbReference>
<feature type="domain" description="NAD(P)-binding" evidence="8">
    <location>
        <begin position="5"/>
        <end position="302"/>
    </location>
</feature>
<dbReference type="SUPFAM" id="SSF51735">
    <property type="entry name" value="NAD(P)-binding Rossmann-fold domains"/>
    <property type="match status" value="1"/>
</dbReference>
<dbReference type="InterPro" id="IPR036291">
    <property type="entry name" value="NAD(P)-bd_dom_sf"/>
</dbReference>
<dbReference type="Proteomes" id="UP000178187">
    <property type="component" value="Unassembled WGS sequence"/>
</dbReference>
<evidence type="ECO:0000256" key="6">
    <source>
        <dbReference type="ARBA" id="ARBA00023239"/>
    </source>
</evidence>
<comment type="caution">
    <text evidence="9">The sequence shown here is derived from an EMBL/GenBank/DDBJ whole genome shotgun (WGS) entry which is preliminary data.</text>
</comment>
<dbReference type="Gene3D" id="3.90.25.10">
    <property type="entry name" value="UDP-galactose 4-epimerase, domain 1"/>
    <property type="match status" value="1"/>
</dbReference>
<evidence type="ECO:0000313" key="9">
    <source>
        <dbReference type="EMBL" id="OGW96353.1"/>
    </source>
</evidence>
<dbReference type="EC" id="4.2.1.46" evidence="4 7"/>
<name>A0A1G1KTS1_9BACT</name>
<keyword evidence="6 7" id="KW-0456">Lyase</keyword>
<comment type="similarity">
    <text evidence="3 7">Belongs to the NAD(P)-dependent epimerase/dehydratase family. dTDP-glucose dehydratase subfamily.</text>
</comment>
<sequence length="325" mass="36981">MNRVLVTGGSGFIGSNFLRYFLNKFKDISVINLDKLTYAGLRSNTVEHETNPRYEFVHGDICNAELVKSLMSRVDSVIHFAAETHVDRSIDSPDEFVRTNVLGTNTLLNAAKNAKLKRFIHFSTDEVYGSIKQGSFTETFPLDPSSPYSAAKAASDLLALAYHKTHGIPVIIMRCTNNYGPYHFPEKVIPLFITNLIEGKKVPLYAKGGNVRDWLYVEDTARAVSFVFEHGKIGEIYNVAGRCELSNIELTGMILKEFGKGEEMIQYVKDRLAHDFRYSLDMSKLEALGFEITSTIHDNLRKTIDWYRANEAWWRKLKADRYTLK</sequence>
<comment type="catalytic activity">
    <reaction evidence="1 7">
        <text>dTDP-alpha-D-glucose = dTDP-4-dehydro-6-deoxy-alpha-D-glucose + H2O</text>
        <dbReference type="Rhea" id="RHEA:17221"/>
        <dbReference type="ChEBI" id="CHEBI:15377"/>
        <dbReference type="ChEBI" id="CHEBI:57477"/>
        <dbReference type="ChEBI" id="CHEBI:57649"/>
        <dbReference type="EC" id="4.2.1.46"/>
    </reaction>
</comment>
<evidence type="ECO:0000256" key="4">
    <source>
        <dbReference type="ARBA" id="ARBA00011990"/>
    </source>
</evidence>
<dbReference type="GO" id="GO:0008460">
    <property type="term" value="F:dTDP-glucose 4,6-dehydratase activity"/>
    <property type="evidence" value="ECO:0007669"/>
    <property type="project" value="UniProtKB-EC"/>
</dbReference>
<proteinExistence type="inferred from homology"/>
<dbReference type="EMBL" id="MHFR01000051">
    <property type="protein sequence ID" value="OGW96353.1"/>
    <property type="molecule type" value="Genomic_DNA"/>
</dbReference>
<dbReference type="InterPro" id="IPR016040">
    <property type="entry name" value="NAD(P)-bd_dom"/>
</dbReference>
<evidence type="ECO:0000256" key="5">
    <source>
        <dbReference type="ARBA" id="ARBA00023027"/>
    </source>
</evidence>